<sequence>MPLEFKDIFKHNQDWLKEKLDLDPDYFTKLSIKQTPSILYIGCCDSRVNPESIIGASPGDMFVHRNVANLVLESDVNSKSAIAFALEQLKVKHIIVVGHYHCGGIEAAMSFKDYGTLNDWLENIRDEYQTYKEELDALGDGEKRNERLVELNVLEQCKHIANNPDFQKAQKEYGVELHAFVFDLNTGKIIDLEYEKIA</sequence>
<evidence type="ECO:0000256" key="4">
    <source>
        <dbReference type="ARBA" id="ARBA00022833"/>
    </source>
</evidence>
<dbReference type="GO" id="GO:0004089">
    <property type="term" value="F:carbonate dehydratase activity"/>
    <property type="evidence" value="ECO:0007669"/>
    <property type="project" value="UniProtKB-EC"/>
</dbReference>
<keyword evidence="5 8" id="KW-0456">Lyase</keyword>
<dbReference type="EC" id="4.2.1.1" evidence="2"/>
<evidence type="ECO:0000313" key="8">
    <source>
        <dbReference type="EMBL" id="EGJ71514.1"/>
    </source>
</evidence>
<keyword evidence="4 7" id="KW-0862">Zinc</keyword>
<dbReference type="PANTHER" id="PTHR11002:SF76">
    <property type="entry name" value="CARBONIC ANHYDRASE"/>
    <property type="match status" value="1"/>
</dbReference>
<accession>F3ZNT8</accession>
<reference evidence="8 9" key="1">
    <citation type="journal article" date="2011" name="Stand. Genomic Sci.">
        <title>Non-contiguous finished genome sequence of Bacteroides coprosuis type strain (PC139).</title>
        <authorList>
            <person name="Land M."/>
            <person name="Held B."/>
            <person name="Gronow S."/>
            <person name="Abt B."/>
            <person name="Lucas S."/>
            <person name="Del Rio T.G."/>
            <person name="Nolan M."/>
            <person name="Tice H."/>
            <person name="Cheng J.F."/>
            <person name="Pitluck S."/>
            <person name="Liolios K."/>
            <person name="Pagani I."/>
            <person name="Ivanova N."/>
            <person name="Mavromatis K."/>
            <person name="Mikhailova N."/>
            <person name="Pati A."/>
            <person name="Tapia R."/>
            <person name="Han C."/>
            <person name="Goodwin L."/>
            <person name="Chen A."/>
            <person name="Palaniappan K."/>
            <person name="Hauser L."/>
            <person name="Brambilla E.M."/>
            <person name="Rohde M."/>
            <person name="Goker M."/>
            <person name="Detter J.C."/>
            <person name="Woyke T."/>
            <person name="Bristow J."/>
            <person name="Eisen J.A."/>
            <person name="Markowitz V."/>
            <person name="Hugenholtz P."/>
            <person name="Kyrpides N.C."/>
            <person name="Klenk H.P."/>
            <person name="Lapidus A."/>
        </authorList>
    </citation>
    <scope>NUCLEOTIDE SEQUENCE</scope>
    <source>
        <strain evidence="8 9">DSM 18011</strain>
    </source>
</reference>
<dbReference type="Proteomes" id="UP000018439">
    <property type="component" value="Chromosome"/>
</dbReference>
<dbReference type="GO" id="GO:0071244">
    <property type="term" value="P:cellular response to carbon dioxide"/>
    <property type="evidence" value="ECO:0007669"/>
    <property type="project" value="TreeGrafter"/>
</dbReference>
<comment type="catalytic activity">
    <reaction evidence="6">
        <text>hydrogencarbonate + H(+) = CO2 + H2O</text>
        <dbReference type="Rhea" id="RHEA:10748"/>
        <dbReference type="ChEBI" id="CHEBI:15377"/>
        <dbReference type="ChEBI" id="CHEBI:15378"/>
        <dbReference type="ChEBI" id="CHEBI:16526"/>
        <dbReference type="ChEBI" id="CHEBI:17544"/>
        <dbReference type="EC" id="4.2.1.1"/>
    </reaction>
</comment>
<feature type="binding site" evidence="7">
    <location>
        <position position="45"/>
    </location>
    <ligand>
        <name>Zn(2+)</name>
        <dbReference type="ChEBI" id="CHEBI:29105"/>
    </ligand>
</feature>
<dbReference type="AlphaFoldDB" id="F3ZNT8"/>
<dbReference type="Gene3D" id="3.40.1050.10">
    <property type="entry name" value="Carbonic anhydrase"/>
    <property type="match status" value="1"/>
</dbReference>
<evidence type="ECO:0000313" key="9">
    <source>
        <dbReference type="Proteomes" id="UP000018439"/>
    </source>
</evidence>
<dbReference type="InterPro" id="IPR036874">
    <property type="entry name" value="Carbonic_anhydrase_sf"/>
</dbReference>
<feature type="binding site" evidence="7">
    <location>
        <position position="102"/>
    </location>
    <ligand>
        <name>Zn(2+)</name>
        <dbReference type="ChEBI" id="CHEBI:29105"/>
    </ligand>
</feature>
<evidence type="ECO:0000256" key="6">
    <source>
        <dbReference type="ARBA" id="ARBA00048348"/>
    </source>
</evidence>
<dbReference type="GO" id="GO:0005737">
    <property type="term" value="C:cytoplasm"/>
    <property type="evidence" value="ECO:0007669"/>
    <property type="project" value="TreeGrafter"/>
</dbReference>
<dbReference type="GO" id="GO:0034599">
    <property type="term" value="P:cellular response to oxidative stress"/>
    <property type="evidence" value="ECO:0007669"/>
    <property type="project" value="TreeGrafter"/>
</dbReference>
<keyword evidence="9" id="KW-1185">Reference proteome</keyword>
<dbReference type="EMBL" id="CM001167">
    <property type="protein sequence ID" value="EGJ71514.1"/>
    <property type="molecule type" value="Genomic_DNA"/>
</dbReference>
<protein>
    <recommendedName>
        <fullName evidence="2">carbonic anhydrase</fullName>
        <ecNumber evidence="2">4.2.1.1</ecNumber>
    </recommendedName>
</protein>
<feature type="binding site" evidence="7">
    <location>
        <position position="43"/>
    </location>
    <ligand>
        <name>Zn(2+)</name>
        <dbReference type="ChEBI" id="CHEBI:29105"/>
    </ligand>
</feature>
<dbReference type="GO" id="GO:0008270">
    <property type="term" value="F:zinc ion binding"/>
    <property type="evidence" value="ECO:0007669"/>
    <property type="project" value="InterPro"/>
</dbReference>
<feature type="binding site" evidence="7">
    <location>
        <position position="99"/>
    </location>
    <ligand>
        <name>Zn(2+)</name>
        <dbReference type="ChEBI" id="CHEBI:29105"/>
    </ligand>
</feature>
<proteinExistence type="inferred from homology"/>
<dbReference type="SMART" id="SM00947">
    <property type="entry name" value="Pro_CA"/>
    <property type="match status" value="1"/>
</dbReference>
<evidence type="ECO:0000256" key="2">
    <source>
        <dbReference type="ARBA" id="ARBA00012925"/>
    </source>
</evidence>
<dbReference type="STRING" id="679937.Bcop_1315"/>
<comment type="similarity">
    <text evidence="1">Belongs to the beta-class carbonic anhydrase family.</text>
</comment>
<organism evidence="8 9">
    <name type="scientific">Bacteroides coprosuis DSM 18011</name>
    <dbReference type="NCBI Taxonomy" id="679937"/>
    <lineage>
        <taxon>Bacteria</taxon>
        <taxon>Pseudomonadati</taxon>
        <taxon>Bacteroidota</taxon>
        <taxon>Bacteroidia</taxon>
        <taxon>Bacteroidales</taxon>
        <taxon>Bacteroidaceae</taxon>
        <taxon>Bacteroides</taxon>
    </lineage>
</organism>
<evidence type="ECO:0000256" key="3">
    <source>
        <dbReference type="ARBA" id="ARBA00022723"/>
    </source>
</evidence>
<comment type="cofactor">
    <cofactor evidence="7">
        <name>Zn(2+)</name>
        <dbReference type="ChEBI" id="CHEBI:29105"/>
    </cofactor>
    <text evidence="7">Binds 1 zinc ion per subunit.</text>
</comment>
<evidence type="ECO:0000256" key="1">
    <source>
        <dbReference type="ARBA" id="ARBA00006217"/>
    </source>
</evidence>
<dbReference type="SUPFAM" id="SSF53056">
    <property type="entry name" value="beta-carbonic anhydrase, cab"/>
    <property type="match status" value="1"/>
</dbReference>
<keyword evidence="3 7" id="KW-0479">Metal-binding</keyword>
<evidence type="ECO:0000256" key="7">
    <source>
        <dbReference type="PIRSR" id="PIRSR601765-1"/>
    </source>
</evidence>
<dbReference type="Pfam" id="PF00484">
    <property type="entry name" value="Pro_CA"/>
    <property type="match status" value="1"/>
</dbReference>
<dbReference type="eggNOG" id="COG0288">
    <property type="taxonomic scope" value="Bacteria"/>
</dbReference>
<dbReference type="PANTHER" id="PTHR11002">
    <property type="entry name" value="CARBONIC ANHYDRASE"/>
    <property type="match status" value="1"/>
</dbReference>
<dbReference type="HOGENOM" id="CLU_053879_3_1_10"/>
<evidence type="ECO:0000256" key="5">
    <source>
        <dbReference type="ARBA" id="ARBA00023239"/>
    </source>
</evidence>
<dbReference type="InterPro" id="IPR001765">
    <property type="entry name" value="Carbonic_anhydrase"/>
</dbReference>
<gene>
    <name evidence="8" type="ORF">Bcop_1315</name>
</gene>
<dbReference type="OrthoDB" id="9797527at2"/>
<dbReference type="CDD" id="cd00883">
    <property type="entry name" value="beta_CA_cladeA"/>
    <property type="match status" value="1"/>
</dbReference>
<name>F3ZNT8_9BACE</name>